<name>A0ABQ0SKF4_9BACL</name>
<reference evidence="1 2" key="1">
    <citation type="submission" date="2019-06" db="EMBL/GenBank/DDBJ databases">
        <title>Whole genome shotgun sequence of Brevibacillus agri NBRC 15538.</title>
        <authorList>
            <person name="Hosoyama A."/>
            <person name="Uohara A."/>
            <person name="Ohji S."/>
            <person name="Ichikawa N."/>
        </authorList>
    </citation>
    <scope>NUCLEOTIDE SEQUENCE [LARGE SCALE GENOMIC DNA]</scope>
    <source>
        <strain evidence="1 2">NBRC 15538</strain>
    </source>
</reference>
<gene>
    <name evidence="1" type="ORF">BAG01nite_03780</name>
</gene>
<comment type="caution">
    <text evidence="1">The sequence shown here is derived from an EMBL/GenBank/DDBJ whole genome shotgun (WGS) entry which is preliminary data.</text>
</comment>
<dbReference type="SUPFAM" id="SSF47090">
    <property type="entry name" value="PGBD-like"/>
    <property type="match status" value="1"/>
</dbReference>
<dbReference type="Proteomes" id="UP000317180">
    <property type="component" value="Unassembled WGS sequence"/>
</dbReference>
<sequence length="113" mass="12418">MKEGALVMKQWYGSTASRETKGKIRKVFSLCVLALALLFFIPNTGLAVGKGAQGPDVYVIQGMLKSLGSYSGQINGYYDECHGEWCQAFSEKARLARNRFCGQAHHATDGLRL</sequence>
<evidence type="ECO:0000313" key="1">
    <source>
        <dbReference type="EMBL" id="GED24276.1"/>
    </source>
</evidence>
<keyword evidence="2" id="KW-1185">Reference proteome</keyword>
<proteinExistence type="predicted"/>
<dbReference type="InterPro" id="IPR036366">
    <property type="entry name" value="PGBDSf"/>
</dbReference>
<dbReference type="RefSeq" id="WP_310669794.1">
    <property type="nucleotide sequence ID" value="NZ_JAVLER010000001.1"/>
</dbReference>
<dbReference type="EMBL" id="BJOD01000002">
    <property type="protein sequence ID" value="GED24276.1"/>
    <property type="molecule type" value="Genomic_DNA"/>
</dbReference>
<evidence type="ECO:0000313" key="2">
    <source>
        <dbReference type="Proteomes" id="UP000317180"/>
    </source>
</evidence>
<dbReference type="Gene3D" id="1.10.101.10">
    <property type="entry name" value="PGBD-like superfamily/PGBD"/>
    <property type="match status" value="1"/>
</dbReference>
<dbReference type="InterPro" id="IPR036365">
    <property type="entry name" value="PGBD-like_sf"/>
</dbReference>
<protein>
    <submittedName>
        <fullName evidence="1">Uncharacterized protein</fullName>
    </submittedName>
</protein>
<organism evidence="1 2">
    <name type="scientific">Brevibacillus agri</name>
    <dbReference type="NCBI Taxonomy" id="51101"/>
    <lineage>
        <taxon>Bacteria</taxon>
        <taxon>Bacillati</taxon>
        <taxon>Bacillota</taxon>
        <taxon>Bacilli</taxon>
        <taxon>Bacillales</taxon>
        <taxon>Paenibacillaceae</taxon>
        <taxon>Brevibacillus</taxon>
    </lineage>
</organism>
<accession>A0ABQ0SKF4</accession>